<evidence type="ECO:0000313" key="2">
    <source>
        <dbReference type="Proteomes" id="UP000799439"/>
    </source>
</evidence>
<sequence>MATTKDMGIVDITQASCGLRHEICYSARMRNLDVTAAASDNDHMPWVCPPQYFNVEIILDVPEDLVSASIFDVTMPTVCQCLESASVWSQLGYECFSSLVDSVSGSTNGHIRLTLTKKPSEILASGRLSRRASGKIYGDATASDIALPPGVPVFHLDSITLNIRSTRIPAGRPSARATRSTRRQHDSLFHTESGTRGVGQINDLIDGEVDEERHHDDDLYEAGGLPPTSPLLSSSFPEHMVDVVHAALRVSITSRRTVSRSAMKIRKRKDFRRLMDLAPAVCKPDGTRALAMHAAFIPSLGRILASNANRDSDLTLAAGTADSTGQGLWYMLHHKVLDQSPGLRIRPLGSSSASQVCLHDFEHDLFSRADIFDIDDDQSIHCLFASDANNDSYEDLIDDSYIDEDIMGLDDCGNDMLECEDDLLGSAHCRQADGLACTAIASFSQGKGYAQSHQISMIS</sequence>
<reference evidence="1" key="1">
    <citation type="journal article" date="2020" name="Stud. Mycol.">
        <title>101 Dothideomycetes genomes: a test case for predicting lifestyles and emergence of pathogens.</title>
        <authorList>
            <person name="Haridas S."/>
            <person name="Albert R."/>
            <person name="Binder M."/>
            <person name="Bloem J."/>
            <person name="Labutti K."/>
            <person name="Salamov A."/>
            <person name="Andreopoulos B."/>
            <person name="Baker S."/>
            <person name="Barry K."/>
            <person name="Bills G."/>
            <person name="Bluhm B."/>
            <person name="Cannon C."/>
            <person name="Castanera R."/>
            <person name="Culley D."/>
            <person name="Daum C."/>
            <person name="Ezra D."/>
            <person name="Gonzalez J."/>
            <person name="Henrissat B."/>
            <person name="Kuo A."/>
            <person name="Liang C."/>
            <person name="Lipzen A."/>
            <person name="Lutzoni F."/>
            <person name="Magnuson J."/>
            <person name="Mondo S."/>
            <person name="Nolan M."/>
            <person name="Ohm R."/>
            <person name="Pangilinan J."/>
            <person name="Park H.-J."/>
            <person name="Ramirez L."/>
            <person name="Alfaro M."/>
            <person name="Sun H."/>
            <person name="Tritt A."/>
            <person name="Yoshinaga Y."/>
            <person name="Zwiers L.-H."/>
            <person name="Turgeon B."/>
            <person name="Goodwin S."/>
            <person name="Spatafora J."/>
            <person name="Crous P."/>
            <person name="Grigoriev I."/>
        </authorList>
    </citation>
    <scope>NUCLEOTIDE SEQUENCE</scope>
    <source>
        <strain evidence="1">CBS 260.36</strain>
    </source>
</reference>
<organism evidence="1 2">
    <name type="scientific">Myriangium duriaei CBS 260.36</name>
    <dbReference type="NCBI Taxonomy" id="1168546"/>
    <lineage>
        <taxon>Eukaryota</taxon>
        <taxon>Fungi</taxon>
        <taxon>Dikarya</taxon>
        <taxon>Ascomycota</taxon>
        <taxon>Pezizomycotina</taxon>
        <taxon>Dothideomycetes</taxon>
        <taxon>Dothideomycetidae</taxon>
        <taxon>Myriangiales</taxon>
        <taxon>Myriangiaceae</taxon>
        <taxon>Myriangium</taxon>
    </lineage>
</organism>
<name>A0A9P4J039_9PEZI</name>
<accession>A0A9P4J039</accession>
<dbReference type="AlphaFoldDB" id="A0A9P4J039"/>
<dbReference type="EMBL" id="ML996085">
    <property type="protein sequence ID" value="KAF2153038.1"/>
    <property type="molecule type" value="Genomic_DNA"/>
</dbReference>
<gene>
    <name evidence="1" type="ORF">K461DRAFT_293335</name>
</gene>
<protein>
    <submittedName>
        <fullName evidence="1">Uncharacterized protein</fullName>
    </submittedName>
</protein>
<dbReference type="OrthoDB" id="10342105at2759"/>
<dbReference type="Proteomes" id="UP000799439">
    <property type="component" value="Unassembled WGS sequence"/>
</dbReference>
<proteinExistence type="predicted"/>
<keyword evidence="2" id="KW-1185">Reference proteome</keyword>
<evidence type="ECO:0000313" key="1">
    <source>
        <dbReference type="EMBL" id="KAF2153038.1"/>
    </source>
</evidence>
<comment type="caution">
    <text evidence="1">The sequence shown here is derived from an EMBL/GenBank/DDBJ whole genome shotgun (WGS) entry which is preliminary data.</text>
</comment>